<feature type="transmembrane region" description="Helical" evidence="8">
    <location>
        <begin position="374"/>
        <end position="393"/>
    </location>
</feature>
<gene>
    <name evidence="10" type="ORF">AM592_20220</name>
</gene>
<name>A0A0M3RAQ2_9BACI</name>
<feature type="transmembrane region" description="Helical" evidence="8">
    <location>
        <begin position="12"/>
        <end position="32"/>
    </location>
</feature>
<evidence type="ECO:0000256" key="5">
    <source>
        <dbReference type="ARBA" id="ARBA00022692"/>
    </source>
</evidence>
<feature type="transmembrane region" description="Helical" evidence="8">
    <location>
        <begin position="44"/>
        <end position="61"/>
    </location>
</feature>
<evidence type="ECO:0000256" key="1">
    <source>
        <dbReference type="ARBA" id="ARBA00004429"/>
    </source>
</evidence>
<feature type="transmembrane region" description="Helical" evidence="8">
    <location>
        <begin position="283"/>
        <end position="302"/>
    </location>
</feature>
<dbReference type="STRING" id="1441095.AM592_20220"/>
<feature type="transmembrane region" description="Helical" evidence="8">
    <location>
        <begin position="308"/>
        <end position="329"/>
    </location>
</feature>
<feature type="transmembrane region" description="Helical" evidence="8">
    <location>
        <begin position="99"/>
        <end position="123"/>
    </location>
</feature>
<feature type="transmembrane region" description="Helical" evidence="8">
    <location>
        <begin position="251"/>
        <end position="271"/>
    </location>
</feature>
<proteinExistence type="predicted"/>
<dbReference type="GO" id="GO:0030395">
    <property type="term" value="F:lactose binding"/>
    <property type="evidence" value="ECO:0007669"/>
    <property type="project" value="TreeGrafter"/>
</dbReference>
<dbReference type="GO" id="GO:0005886">
    <property type="term" value="C:plasma membrane"/>
    <property type="evidence" value="ECO:0007669"/>
    <property type="project" value="UniProtKB-SubCell"/>
</dbReference>
<dbReference type="NCBIfam" id="NF007077">
    <property type="entry name" value="PRK09528.1"/>
    <property type="match status" value="1"/>
</dbReference>
<feature type="transmembrane region" description="Helical" evidence="8">
    <location>
        <begin position="73"/>
        <end position="93"/>
    </location>
</feature>
<dbReference type="PRINTS" id="PR00174">
    <property type="entry name" value="LACYSMPORT"/>
</dbReference>
<dbReference type="Proteomes" id="UP000067625">
    <property type="component" value="Chromosome"/>
</dbReference>
<dbReference type="AlphaFoldDB" id="A0A0M3RAQ2"/>
<evidence type="ECO:0000256" key="6">
    <source>
        <dbReference type="ARBA" id="ARBA00022989"/>
    </source>
</evidence>
<evidence type="ECO:0000313" key="11">
    <source>
        <dbReference type="Proteomes" id="UP000067625"/>
    </source>
</evidence>
<evidence type="ECO:0000256" key="4">
    <source>
        <dbReference type="ARBA" id="ARBA00022519"/>
    </source>
</evidence>
<evidence type="ECO:0000256" key="8">
    <source>
        <dbReference type="SAM" id="Phobius"/>
    </source>
</evidence>
<keyword evidence="6 8" id="KW-1133">Transmembrane helix</keyword>
<evidence type="ECO:0000256" key="2">
    <source>
        <dbReference type="ARBA" id="ARBA00022448"/>
    </source>
</evidence>
<dbReference type="InterPro" id="IPR036259">
    <property type="entry name" value="MFS_trans_sf"/>
</dbReference>
<comment type="subcellular location">
    <subcellularLocation>
        <location evidence="1">Cell inner membrane</location>
        <topology evidence="1">Multi-pass membrane protein</topology>
    </subcellularLocation>
</comment>
<feature type="transmembrane region" description="Helical" evidence="8">
    <location>
        <begin position="341"/>
        <end position="362"/>
    </location>
</feature>
<reference evidence="11" key="1">
    <citation type="submission" date="2015-08" db="EMBL/GenBank/DDBJ databases">
        <title>Genome sequencing project for genomic taxonomy and phylogenomics of Bacillus-like bacteria.</title>
        <authorList>
            <person name="Liu B."/>
            <person name="Wang J."/>
            <person name="Zhu Y."/>
            <person name="Liu G."/>
            <person name="Chen Q."/>
            <person name="Chen Z."/>
            <person name="Lan J."/>
            <person name="Che J."/>
            <person name="Ge C."/>
            <person name="Shi H."/>
            <person name="Pan Z."/>
            <person name="Liu X."/>
        </authorList>
    </citation>
    <scope>NUCLEOTIDE SEQUENCE [LARGE SCALE GENOMIC DNA]</scope>
    <source>
        <strain evidence="11">FJAT-4402</strain>
    </source>
</reference>
<keyword evidence="4" id="KW-0997">Cell inner membrane</keyword>
<keyword evidence="11" id="KW-1185">Reference proteome</keyword>
<feature type="transmembrane region" description="Helical" evidence="8">
    <location>
        <begin position="214"/>
        <end position="231"/>
    </location>
</feature>
<dbReference type="PANTHER" id="PTHR23522">
    <property type="entry name" value="BLL5896 PROTEIN"/>
    <property type="match status" value="1"/>
</dbReference>
<dbReference type="SUPFAM" id="SSF103473">
    <property type="entry name" value="MFS general substrate transporter"/>
    <property type="match status" value="1"/>
</dbReference>
<sequence>MNKRIIYWKLSMYFFFFFFSYALCYSFFAIWLGQSIKLSGVQTGIIFSANAVFTMAFQPLYGYVSDRIGLKKTLLYTISLLVVLAGPFFIYVYGPLLKWNFWFGVLVGGFYLGLTFLAGCAAIESYIEKVSRKYKFEFGRARMWGSVGSAAAAFIAGRIFNFDPNINFWMASFSAILLIFILFFTKVEMNEIEIEKAESVTLKDMGNLFKLKDFWVFMIFMLGSACVYTVFDQQFPLYYASLFPTSDLGNQVFGYLNSLQIFLEAGTMFLAPFLVNKIGAKNSLILAGCIMTFRMIGSGLVFDPYSISFIKLIHAFELATMLVAIFKYLAEHFDTRLSSVLYLIGFQFSTQIGTAVLSPIVGSLYDQIGFRQTYLYMGAIVFAFTLFGAFTLLSSHKNIVPSRSISKGSA</sequence>
<protein>
    <submittedName>
        <fullName evidence="10">Galactoside permease</fullName>
    </submittedName>
</protein>
<dbReference type="PROSITE" id="PS50850">
    <property type="entry name" value="MFS"/>
    <property type="match status" value="1"/>
</dbReference>
<dbReference type="OrthoDB" id="9150135at2"/>
<dbReference type="Pfam" id="PF01306">
    <property type="entry name" value="LacY_symp"/>
    <property type="match status" value="1"/>
</dbReference>
<evidence type="ECO:0000256" key="3">
    <source>
        <dbReference type="ARBA" id="ARBA00022475"/>
    </source>
</evidence>
<evidence type="ECO:0000313" key="10">
    <source>
        <dbReference type="EMBL" id="ALC83596.1"/>
    </source>
</evidence>
<dbReference type="PANTHER" id="PTHR23522:SF10">
    <property type="entry name" value="3-PHENYLPROPIONIC ACID TRANSPORTER-RELATED"/>
    <property type="match status" value="1"/>
</dbReference>
<dbReference type="NCBIfam" id="TIGR00882">
    <property type="entry name" value="2A0105"/>
    <property type="match status" value="1"/>
</dbReference>
<dbReference type="PATRIC" id="fig|1441095.3.peg.4475"/>
<dbReference type="Gene3D" id="1.20.1250.20">
    <property type="entry name" value="MFS general substrate transporter like domains"/>
    <property type="match status" value="2"/>
</dbReference>
<keyword evidence="7 8" id="KW-0472">Membrane</keyword>
<dbReference type="InterPro" id="IPR020846">
    <property type="entry name" value="MFS_dom"/>
</dbReference>
<dbReference type="InterPro" id="IPR000576">
    <property type="entry name" value="LacY/RafB_perm_fam"/>
</dbReference>
<dbReference type="EMBL" id="CP012600">
    <property type="protein sequence ID" value="ALC83596.1"/>
    <property type="molecule type" value="Genomic_DNA"/>
</dbReference>
<evidence type="ECO:0000259" key="9">
    <source>
        <dbReference type="PROSITE" id="PS50850"/>
    </source>
</evidence>
<keyword evidence="3" id="KW-1003">Cell membrane</keyword>
<organism evidence="10 11">
    <name type="scientific">Bacillus gobiensis</name>
    <dbReference type="NCBI Taxonomy" id="1441095"/>
    <lineage>
        <taxon>Bacteria</taxon>
        <taxon>Bacillati</taxon>
        <taxon>Bacillota</taxon>
        <taxon>Bacilli</taxon>
        <taxon>Bacillales</taxon>
        <taxon>Bacillaceae</taxon>
        <taxon>Bacillus</taxon>
    </lineage>
</organism>
<accession>A0A0M3RAQ2</accession>
<dbReference type="RefSeq" id="WP_053605450.1">
    <property type="nucleotide sequence ID" value="NZ_CP012600.1"/>
</dbReference>
<keyword evidence="2" id="KW-0813">Transport</keyword>
<feature type="transmembrane region" description="Helical" evidence="8">
    <location>
        <begin position="166"/>
        <end position="184"/>
    </location>
</feature>
<dbReference type="CDD" id="cd06172">
    <property type="entry name" value="MFS_LacY"/>
    <property type="match status" value="1"/>
</dbReference>
<feature type="transmembrane region" description="Helical" evidence="8">
    <location>
        <begin position="143"/>
        <end position="160"/>
    </location>
</feature>
<evidence type="ECO:0000256" key="7">
    <source>
        <dbReference type="ARBA" id="ARBA00023136"/>
    </source>
</evidence>
<dbReference type="GO" id="GO:0015528">
    <property type="term" value="F:lactose:proton symporter activity"/>
    <property type="evidence" value="ECO:0007669"/>
    <property type="project" value="TreeGrafter"/>
</dbReference>
<feature type="domain" description="Major facilitator superfamily (MFS) profile" evidence="9">
    <location>
        <begin position="6"/>
        <end position="396"/>
    </location>
</feature>
<keyword evidence="5 8" id="KW-0812">Transmembrane</keyword>
<reference evidence="10 11" key="2">
    <citation type="journal article" date="2016" name="Int. J. Syst. Evol. Microbiol.">
        <title>Bacillus gobiensis sp. nov., isolated from a soil sample.</title>
        <authorList>
            <person name="Liu B."/>
            <person name="Liu G.H."/>
            <person name="Cetin S."/>
            <person name="Schumann P."/>
            <person name="Pan Z.Z."/>
            <person name="Chen Q.Q."/>
        </authorList>
    </citation>
    <scope>NUCLEOTIDE SEQUENCE [LARGE SCALE GENOMIC DNA]</scope>
    <source>
        <strain evidence="10 11">FJAT-4402</strain>
    </source>
</reference>